<dbReference type="OrthoDB" id="3259067at2759"/>
<keyword evidence="3" id="KW-1185">Reference proteome</keyword>
<comment type="caution">
    <text evidence="2">The sequence shown here is derived from an EMBL/GenBank/DDBJ whole genome shotgun (WGS) entry which is preliminary data.</text>
</comment>
<keyword evidence="1" id="KW-1133">Transmembrane helix</keyword>
<protein>
    <submittedName>
        <fullName evidence="2">Uncharacterized protein</fullName>
    </submittedName>
</protein>
<feature type="transmembrane region" description="Helical" evidence="1">
    <location>
        <begin position="24"/>
        <end position="47"/>
    </location>
</feature>
<organism evidence="2 3">
    <name type="scientific">Lentinula aciculospora</name>
    <dbReference type="NCBI Taxonomy" id="153920"/>
    <lineage>
        <taxon>Eukaryota</taxon>
        <taxon>Fungi</taxon>
        <taxon>Dikarya</taxon>
        <taxon>Basidiomycota</taxon>
        <taxon>Agaricomycotina</taxon>
        <taxon>Agaricomycetes</taxon>
        <taxon>Agaricomycetidae</taxon>
        <taxon>Agaricales</taxon>
        <taxon>Marasmiineae</taxon>
        <taxon>Omphalotaceae</taxon>
        <taxon>Lentinula</taxon>
    </lineage>
</organism>
<dbReference type="Proteomes" id="UP001150266">
    <property type="component" value="Unassembled WGS sequence"/>
</dbReference>
<feature type="transmembrane region" description="Helical" evidence="1">
    <location>
        <begin position="128"/>
        <end position="146"/>
    </location>
</feature>
<dbReference type="EMBL" id="JAOTPV010000006">
    <property type="protein sequence ID" value="KAJ4481037.1"/>
    <property type="molecule type" value="Genomic_DNA"/>
</dbReference>
<keyword evidence="1" id="KW-0812">Transmembrane</keyword>
<evidence type="ECO:0000313" key="3">
    <source>
        <dbReference type="Proteomes" id="UP001150266"/>
    </source>
</evidence>
<sequence>MGLIGSVVSLVTAIFSSVPRQATWYNFFISWIVYCTSYLLLFFAGHAYDGDPELYLCIPRSSLTHSISPFSAACALALVIQLYLDIQTTLTERSVRRKLYWRIVASTTQISFITPNTKFSSTCNSQNYIPVGLFFVLHAFIGAGSPDIKLDIMLSTIPVAAVVIFGTHKVGLAC</sequence>
<gene>
    <name evidence="2" type="ORF">J3R30DRAFT_3403307</name>
</gene>
<feature type="transmembrane region" description="Helical" evidence="1">
    <location>
        <begin position="152"/>
        <end position="172"/>
    </location>
</feature>
<evidence type="ECO:0000313" key="2">
    <source>
        <dbReference type="EMBL" id="KAJ4481037.1"/>
    </source>
</evidence>
<reference evidence="2" key="1">
    <citation type="submission" date="2022-08" db="EMBL/GenBank/DDBJ databases">
        <title>A Global Phylogenomic Analysis of the Shiitake Genus Lentinula.</title>
        <authorList>
            <consortium name="DOE Joint Genome Institute"/>
            <person name="Sierra-Patev S."/>
            <person name="Min B."/>
            <person name="Naranjo-Ortiz M."/>
            <person name="Looney B."/>
            <person name="Konkel Z."/>
            <person name="Slot J.C."/>
            <person name="Sakamoto Y."/>
            <person name="Steenwyk J.L."/>
            <person name="Rokas A."/>
            <person name="Carro J."/>
            <person name="Camarero S."/>
            <person name="Ferreira P."/>
            <person name="Molpeceres G."/>
            <person name="Ruiz-Duenas F.J."/>
            <person name="Serrano A."/>
            <person name="Henrissat B."/>
            <person name="Drula E."/>
            <person name="Hughes K.W."/>
            <person name="Mata J.L."/>
            <person name="Ishikawa N.K."/>
            <person name="Vargas-Isla R."/>
            <person name="Ushijima S."/>
            <person name="Smith C.A."/>
            <person name="Ahrendt S."/>
            <person name="Andreopoulos W."/>
            <person name="He G."/>
            <person name="Labutti K."/>
            <person name="Lipzen A."/>
            <person name="Ng V."/>
            <person name="Riley R."/>
            <person name="Sandor L."/>
            <person name="Barry K."/>
            <person name="Martinez A.T."/>
            <person name="Xiao Y."/>
            <person name="Gibbons J.G."/>
            <person name="Terashima K."/>
            <person name="Grigoriev I.V."/>
            <person name="Hibbett D.S."/>
        </authorList>
    </citation>
    <scope>NUCLEOTIDE SEQUENCE</scope>
    <source>
        <strain evidence="2">JLM2183</strain>
    </source>
</reference>
<proteinExistence type="predicted"/>
<keyword evidence="1" id="KW-0472">Membrane</keyword>
<evidence type="ECO:0000256" key="1">
    <source>
        <dbReference type="SAM" id="Phobius"/>
    </source>
</evidence>
<name>A0A9W9DQ62_9AGAR</name>
<feature type="transmembrane region" description="Helical" evidence="1">
    <location>
        <begin position="67"/>
        <end position="86"/>
    </location>
</feature>
<accession>A0A9W9DQ62</accession>
<dbReference type="AlphaFoldDB" id="A0A9W9DQ62"/>